<dbReference type="RefSeq" id="WP_050432456.1">
    <property type="nucleotide sequence ID" value="NZ_CP012159.1"/>
</dbReference>
<evidence type="ECO:0000313" key="4">
    <source>
        <dbReference type="Proteomes" id="UP000067626"/>
    </source>
</evidence>
<dbReference type="Gene3D" id="3.30.70.1060">
    <property type="entry name" value="Dimeric alpha+beta barrel"/>
    <property type="match status" value="1"/>
</dbReference>
<reference evidence="3 4" key="1">
    <citation type="submission" date="2015-07" db="EMBL/GenBank/DDBJ databases">
        <title>Genome analysis of myxobacterium Chondromyces crocatus Cm c5 reveals a high potential for natural compound synthesis and the genetic basis for the loss of fruiting body formation.</title>
        <authorList>
            <person name="Zaburannyi N."/>
            <person name="Bunk B."/>
            <person name="Maier J."/>
            <person name="Overmann J."/>
            <person name="Mueller R."/>
        </authorList>
    </citation>
    <scope>NUCLEOTIDE SEQUENCE [LARGE SCALE GENOMIC DNA]</scope>
    <source>
        <strain evidence="3 4">Cm c5</strain>
    </source>
</reference>
<evidence type="ECO:0000313" key="3">
    <source>
        <dbReference type="EMBL" id="AKT40531.1"/>
    </source>
</evidence>
<dbReference type="KEGG" id="ccro:CMC5_046860"/>
<gene>
    <name evidence="3" type="ORF">CMC5_046860</name>
</gene>
<organism evidence="3 4">
    <name type="scientific">Chondromyces crocatus</name>
    <dbReference type="NCBI Taxonomy" id="52"/>
    <lineage>
        <taxon>Bacteria</taxon>
        <taxon>Pseudomonadati</taxon>
        <taxon>Myxococcota</taxon>
        <taxon>Polyangia</taxon>
        <taxon>Polyangiales</taxon>
        <taxon>Polyangiaceae</taxon>
        <taxon>Chondromyces</taxon>
    </lineage>
</organism>
<name>A0A0K1EI37_CHOCO</name>
<comment type="similarity">
    <text evidence="1">Belongs to the YciI family.</text>
</comment>
<dbReference type="Pfam" id="PF03795">
    <property type="entry name" value="YCII"/>
    <property type="match status" value="1"/>
</dbReference>
<keyword evidence="4" id="KW-1185">Reference proteome</keyword>
<sequence>MRFLIIPRPSKQDETPRENAPFDEKVFMAHMKYNEDMHRAGVLLAAEGLSASDRGAHVVFAGGKGTVLDGPFAETKELIGGFYMIEVASKEEAIAWALRYPGGFGNDDVLEIRPLTGASDLPPEIHELIEKAAPTWSVSFARPRSQ</sequence>
<evidence type="ECO:0000259" key="2">
    <source>
        <dbReference type="Pfam" id="PF03795"/>
    </source>
</evidence>
<dbReference type="PANTHER" id="PTHR35174:SF4">
    <property type="entry name" value="BLL7163 PROTEIN"/>
    <property type="match status" value="1"/>
</dbReference>
<protein>
    <recommendedName>
        <fullName evidence="2">YCII-related domain-containing protein</fullName>
    </recommendedName>
</protein>
<accession>A0A0K1EI37</accession>
<dbReference type="Proteomes" id="UP000067626">
    <property type="component" value="Chromosome"/>
</dbReference>
<proteinExistence type="inferred from homology"/>
<dbReference type="InterPro" id="IPR005545">
    <property type="entry name" value="YCII"/>
</dbReference>
<dbReference type="PANTHER" id="PTHR35174">
    <property type="entry name" value="BLL7171 PROTEIN-RELATED"/>
    <property type="match status" value="1"/>
</dbReference>
<dbReference type="SUPFAM" id="SSF54909">
    <property type="entry name" value="Dimeric alpha+beta barrel"/>
    <property type="match status" value="1"/>
</dbReference>
<dbReference type="InterPro" id="IPR011008">
    <property type="entry name" value="Dimeric_a/b-barrel"/>
</dbReference>
<dbReference type="STRING" id="52.CMC5_046860"/>
<dbReference type="AlphaFoldDB" id="A0A0K1EI37"/>
<feature type="domain" description="YCII-related" evidence="2">
    <location>
        <begin position="1"/>
        <end position="114"/>
    </location>
</feature>
<evidence type="ECO:0000256" key="1">
    <source>
        <dbReference type="ARBA" id="ARBA00007689"/>
    </source>
</evidence>
<dbReference type="EMBL" id="CP012159">
    <property type="protein sequence ID" value="AKT40531.1"/>
    <property type="molecule type" value="Genomic_DNA"/>
</dbReference>
<dbReference type="OrthoDB" id="9807535at2"/>